<dbReference type="Proteomes" id="UP000000663">
    <property type="component" value="Chromosome"/>
</dbReference>
<dbReference type="PROSITE" id="PS50894">
    <property type="entry name" value="HPT"/>
    <property type="match status" value="1"/>
</dbReference>
<accession>Q0W7Z2</accession>
<dbReference type="InterPro" id="IPR008207">
    <property type="entry name" value="Sig_transdc_His_kin_Hpt_dom"/>
</dbReference>
<comment type="subcellular location">
    <subcellularLocation>
        <location evidence="2">Cytoplasm</location>
    </subcellularLocation>
</comment>
<evidence type="ECO:0000313" key="19">
    <source>
        <dbReference type="Proteomes" id="UP000000663"/>
    </source>
</evidence>
<keyword evidence="19" id="KW-1185">Reference proteome</keyword>
<keyword evidence="12" id="KW-0902">Two-component regulatory system</keyword>
<dbReference type="EC" id="2.7.13.3" evidence="3"/>
<dbReference type="GO" id="GO:0005524">
    <property type="term" value="F:ATP binding"/>
    <property type="evidence" value="ECO:0007669"/>
    <property type="project" value="UniProtKB-KW"/>
</dbReference>
<dbReference type="Gene3D" id="2.30.30.40">
    <property type="entry name" value="SH3 Domains"/>
    <property type="match status" value="1"/>
</dbReference>
<dbReference type="SMART" id="SM00073">
    <property type="entry name" value="HPT"/>
    <property type="match status" value="1"/>
</dbReference>
<name>Q0W7Z2_METAR</name>
<dbReference type="STRING" id="351160.LRC571"/>
<evidence type="ECO:0000259" key="15">
    <source>
        <dbReference type="PROSITE" id="PS50109"/>
    </source>
</evidence>
<keyword evidence="6" id="KW-0145">Chemotaxis</keyword>
<dbReference type="SUPFAM" id="SSF55874">
    <property type="entry name" value="ATPase domain of HSP90 chaperone/DNA topoisomerase II/histidine kinase"/>
    <property type="match status" value="1"/>
</dbReference>
<evidence type="ECO:0000256" key="14">
    <source>
        <dbReference type="SAM" id="MobiDB-lite"/>
    </source>
</evidence>
<dbReference type="SUPFAM" id="SSF47226">
    <property type="entry name" value="Histidine-containing phosphotransfer domain, HPT domain"/>
    <property type="match status" value="1"/>
</dbReference>
<evidence type="ECO:0000256" key="3">
    <source>
        <dbReference type="ARBA" id="ARBA00012438"/>
    </source>
</evidence>
<dbReference type="InterPro" id="IPR036097">
    <property type="entry name" value="HisK_dim/P_sf"/>
</dbReference>
<dbReference type="EMBL" id="AM114193">
    <property type="protein sequence ID" value="CAJ35501.1"/>
    <property type="molecule type" value="Genomic_DNA"/>
</dbReference>
<dbReference type="Pfam" id="PF02895">
    <property type="entry name" value="H-kinase_dim"/>
    <property type="match status" value="1"/>
</dbReference>
<dbReference type="GO" id="GO:0005737">
    <property type="term" value="C:cytoplasm"/>
    <property type="evidence" value="ECO:0007669"/>
    <property type="project" value="UniProtKB-SubCell"/>
</dbReference>
<dbReference type="InterPro" id="IPR005467">
    <property type="entry name" value="His_kinase_dom"/>
</dbReference>
<dbReference type="PROSITE" id="PS50851">
    <property type="entry name" value="CHEW"/>
    <property type="match status" value="1"/>
</dbReference>
<dbReference type="InterPro" id="IPR002545">
    <property type="entry name" value="CheW-lke_dom"/>
</dbReference>
<dbReference type="Gene3D" id="3.30.565.10">
    <property type="entry name" value="Histidine kinase-like ATPase, C-terminal domain"/>
    <property type="match status" value="1"/>
</dbReference>
<dbReference type="InterPro" id="IPR010808">
    <property type="entry name" value="CheA_P2-bd"/>
</dbReference>
<comment type="catalytic activity">
    <reaction evidence="1">
        <text>ATP + protein L-histidine = ADP + protein N-phospho-L-histidine.</text>
        <dbReference type="EC" id="2.7.13.3"/>
    </reaction>
</comment>
<dbReference type="KEGG" id="rci:LRC571"/>
<dbReference type="PRINTS" id="PR00344">
    <property type="entry name" value="BCTRLSENSOR"/>
</dbReference>
<dbReference type="FunFam" id="3.30.565.10:FF:000016">
    <property type="entry name" value="Chemotaxis protein CheA, putative"/>
    <property type="match status" value="1"/>
</dbReference>
<dbReference type="InterPro" id="IPR036641">
    <property type="entry name" value="HPT_dom_sf"/>
</dbReference>
<evidence type="ECO:0000256" key="1">
    <source>
        <dbReference type="ARBA" id="ARBA00000085"/>
    </source>
</evidence>
<dbReference type="SUPFAM" id="SSF50341">
    <property type="entry name" value="CheW-like"/>
    <property type="match status" value="1"/>
</dbReference>
<evidence type="ECO:0000256" key="9">
    <source>
        <dbReference type="ARBA" id="ARBA00022741"/>
    </source>
</evidence>
<dbReference type="InterPro" id="IPR037006">
    <property type="entry name" value="CheA-like_homodim_sf"/>
</dbReference>
<evidence type="ECO:0000256" key="11">
    <source>
        <dbReference type="ARBA" id="ARBA00022840"/>
    </source>
</evidence>
<proteinExistence type="predicted"/>
<evidence type="ECO:0000256" key="2">
    <source>
        <dbReference type="ARBA" id="ARBA00004496"/>
    </source>
</evidence>
<protein>
    <recommendedName>
        <fullName evidence="4">Chemotaxis protein CheA</fullName>
        <ecNumber evidence="3">2.7.13.3</ecNumber>
    </recommendedName>
</protein>
<dbReference type="SUPFAM" id="SSF47384">
    <property type="entry name" value="Homodimeric domain of signal transducing histidine kinase"/>
    <property type="match status" value="1"/>
</dbReference>
<dbReference type="InterPro" id="IPR051315">
    <property type="entry name" value="Bact_Chemotaxis_CheA"/>
</dbReference>
<feature type="region of interest" description="Disordered" evidence="14">
    <location>
        <begin position="126"/>
        <end position="149"/>
    </location>
</feature>
<dbReference type="GO" id="GO:0000155">
    <property type="term" value="F:phosphorelay sensor kinase activity"/>
    <property type="evidence" value="ECO:0007669"/>
    <property type="project" value="InterPro"/>
</dbReference>
<dbReference type="PANTHER" id="PTHR43395">
    <property type="entry name" value="SENSOR HISTIDINE KINASE CHEA"/>
    <property type="match status" value="1"/>
</dbReference>
<dbReference type="Gene3D" id="1.10.287.560">
    <property type="entry name" value="Histidine kinase CheA-like, homodimeric domain"/>
    <property type="match status" value="1"/>
</dbReference>
<evidence type="ECO:0000313" key="18">
    <source>
        <dbReference type="EMBL" id="CAJ35501.1"/>
    </source>
</evidence>
<dbReference type="PANTHER" id="PTHR43395:SF10">
    <property type="entry name" value="CHEMOTAXIS PROTEIN CHEA"/>
    <property type="match status" value="1"/>
</dbReference>
<evidence type="ECO:0000259" key="17">
    <source>
        <dbReference type="PROSITE" id="PS50894"/>
    </source>
</evidence>
<dbReference type="SMART" id="SM00260">
    <property type="entry name" value="CheW"/>
    <property type="match status" value="1"/>
</dbReference>
<dbReference type="eggNOG" id="arCOG04403">
    <property type="taxonomic scope" value="Archaea"/>
</dbReference>
<evidence type="ECO:0000256" key="10">
    <source>
        <dbReference type="ARBA" id="ARBA00022777"/>
    </source>
</evidence>
<dbReference type="InterPro" id="IPR035891">
    <property type="entry name" value="CheY-binding_CheA"/>
</dbReference>
<keyword evidence="9" id="KW-0547">Nucleotide-binding</keyword>
<dbReference type="SUPFAM" id="SSF55052">
    <property type="entry name" value="CheY-binding domain of CheA"/>
    <property type="match status" value="1"/>
</dbReference>
<evidence type="ECO:0000259" key="16">
    <source>
        <dbReference type="PROSITE" id="PS50851"/>
    </source>
</evidence>
<reference evidence="18 19" key="1">
    <citation type="journal article" date="2006" name="Science">
        <title>Genome of rice cluster I archaea -- the key methane producers in the rice rhizosphere.</title>
        <authorList>
            <person name="Erkel C."/>
            <person name="Kube M."/>
            <person name="Reinhardt R."/>
            <person name="Liesack W."/>
        </authorList>
    </citation>
    <scope>NUCLEOTIDE SEQUENCE [LARGE SCALE GENOMIC DNA]</scope>
    <source>
        <strain evidence="19">DSM 22066 / NBRC 105507 / MRE50</strain>
    </source>
</reference>
<evidence type="ECO:0000256" key="12">
    <source>
        <dbReference type="ARBA" id="ARBA00023012"/>
    </source>
</evidence>
<evidence type="ECO:0000256" key="8">
    <source>
        <dbReference type="ARBA" id="ARBA00022679"/>
    </source>
</evidence>
<keyword evidence="10 18" id="KW-0418">Kinase</keyword>
<dbReference type="InterPro" id="IPR036890">
    <property type="entry name" value="HATPase_C_sf"/>
</dbReference>
<gene>
    <name evidence="18" type="primary">cheA</name>
    <name evidence="18" type="ORF">LRC571</name>
</gene>
<keyword evidence="11" id="KW-0067">ATP-binding</keyword>
<dbReference type="InterPro" id="IPR036061">
    <property type="entry name" value="CheW-like_dom_sf"/>
</dbReference>
<dbReference type="Gene3D" id="1.20.120.160">
    <property type="entry name" value="HPT domain"/>
    <property type="match status" value="1"/>
</dbReference>
<dbReference type="CDD" id="cd16916">
    <property type="entry name" value="HATPase_CheA-like"/>
    <property type="match status" value="1"/>
</dbReference>
<dbReference type="GO" id="GO:0006935">
    <property type="term" value="P:chemotaxis"/>
    <property type="evidence" value="ECO:0007669"/>
    <property type="project" value="UniProtKB-KW"/>
</dbReference>
<organism evidence="18 19">
    <name type="scientific">Methanocella arvoryzae (strain DSM 22066 / NBRC 105507 / MRE50)</name>
    <dbReference type="NCBI Taxonomy" id="351160"/>
    <lineage>
        <taxon>Archaea</taxon>
        <taxon>Methanobacteriati</taxon>
        <taxon>Methanobacteriota</taxon>
        <taxon>Stenosarchaea group</taxon>
        <taxon>Methanomicrobia</taxon>
        <taxon>Methanocellales</taxon>
        <taxon>Methanocellaceae</taxon>
        <taxon>Methanocella</taxon>
    </lineage>
</organism>
<dbReference type="Pfam" id="PF01584">
    <property type="entry name" value="CheW"/>
    <property type="match status" value="1"/>
</dbReference>
<dbReference type="SMART" id="SM01231">
    <property type="entry name" value="H-kinase_dim"/>
    <property type="match status" value="1"/>
</dbReference>
<feature type="domain" description="HPt" evidence="17">
    <location>
        <begin position="1"/>
        <end position="101"/>
    </location>
</feature>
<dbReference type="InterPro" id="IPR004358">
    <property type="entry name" value="Sig_transdc_His_kin-like_C"/>
</dbReference>
<dbReference type="InterPro" id="IPR004105">
    <property type="entry name" value="CheA-like_dim"/>
</dbReference>
<dbReference type="SMART" id="SM00387">
    <property type="entry name" value="HATPase_c"/>
    <property type="match status" value="1"/>
</dbReference>
<keyword evidence="7 13" id="KW-0597">Phosphoprotein</keyword>
<dbReference type="Pfam" id="PF02518">
    <property type="entry name" value="HATPase_c"/>
    <property type="match status" value="1"/>
</dbReference>
<feature type="domain" description="CheW-like" evidence="16">
    <location>
        <begin position="521"/>
        <end position="653"/>
    </location>
</feature>
<dbReference type="PATRIC" id="fig|351160.9.peg.2735"/>
<dbReference type="PROSITE" id="PS50109">
    <property type="entry name" value="HIS_KIN"/>
    <property type="match status" value="1"/>
</dbReference>
<keyword evidence="8" id="KW-0808">Transferase</keyword>
<evidence type="ECO:0000256" key="7">
    <source>
        <dbReference type="ARBA" id="ARBA00022553"/>
    </source>
</evidence>
<dbReference type="CDD" id="cd00088">
    <property type="entry name" value="HPT"/>
    <property type="match status" value="1"/>
</dbReference>
<dbReference type="Pfam" id="PF07194">
    <property type="entry name" value="P2"/>
    <property type="match status" value="1"/>
</dbReference>
<dbReference type="InterPro" id="IPR003594">
    <property type="entry name" value="HATPase_dom"/>
</dbReference>
<dbReference type="CDD" id="cd00731">
    <property type="entry name" value="CheA_reg"/>
    <property type="match status" value="1"/>
</dbReference>
<dbReference type="AlphaFoldDB" id="Q0W7Z2"/>
<evidence type="ECO:0000256" key="4">
    <source>
        <dbReference type="ARBA" id="ARBA00021495"/>
    </source>
</evidence>
<keyword evidence="5" id="KW-0963">Cytoplasm</keyword>
<evidence type="ECO:0000256" key="5">
    <source>
        <dbReference type="ARBA" id="ARBA00022490"/>
    </source>
</evidence>
<feature type="modified residue" description="Phosphohistidine" evidence="13">
    <location>
        <position position="44"/>
    </location>
</feature>
<dbReference type="Pfam" id="PF01627">
    <property type="entry name" value="Hpt"/>
    <property type="match status" value="1"/>
</dbReference>
<sequence length="653" mass="71470">MSAYRDMFVSEAREHLQNLNSSLLALEKCPTDADVIQEIFRSAHTLKGMSASMGFKEMETLCHRTENLFDRIRNGQLVADTRVVTVLFKSLDTLEAMVDAIEAGESGSLDVAALVKEIESMDVNSACSGPQPQVQAHEAQPSGAAHAAADTPEVQSMAIPAGAAAGSKEFEVVVTVEKSCEFKGIRAFLVIQQLSEIGKVASTVPDIKDIEDERFGQEFTVLLQSDRTAGEIEKKARNVAEIGAAKVTEIVRKEAAGGPARPAGKEGTKVIHSVRIDIDRLDIIMNLVGELVISRGRLFEICGKQGIHELNETLGMVDRSITDLQNEVMRIRMLPVDHVFNRFPRIVRDISKKEGKEIEFTIEGQDTELDRTVLDEISDPLNHLIRNAVDHGIEKPEDRIAQGKPATGQIQLIARRERSNVIIEIIDDGKGIDVDRVKRKAIDKGLITQAQADAMSEEEGVMLIFKPGLSTADRVTEVSGRGVGMDIVKTKIESLGGTVKIETHLGKGTKTILKLPPTIAIVQALLVNVGAEKYAISITNVVETEYVKDKDIKTINGNEVIVIRDTILPLYRLYKFFDVEVDSSLKRHTAVVVEKGEEKVALLVDSIESQQEIFVKPLGGLLQNVKGLEGVTIMGNGRVVPILDVATITEVKK</sequence>
<evidence type="ECO:0000256" key="6">
    <source>
        <dbReference type="ARBA" id="ARBA00022500"/>
    </source>
</evidence>
<feature type="domain" description="Histidine kinase" evidence="15">
    <location>
        <begin position="269"/>
        <end position="519"/>
    </location>
</feature>
<evidence type="ECO:0000256" key="13">
    <source>
        <dbReference type="PROSITE-ProRule" id="PRU00110"/>
    </source>
</evidence>
<dbReference type="InterPro" id="IPR037052">
    <property type="entry name" value="CheA-like_P2_sf"/>
</dbReference>
<dbReference type="Gene3D" id="3.30.70.1110">
    <property type="entry name" value="Histidine kinase CheA-like, P2 response regulator-binding domain"/>
    <property type="match status" value="1"/>
</dbReference>